<gene>
    <name evidence="3" type="ORF">HMPREF1535_04247</name>
</gene>
<sequence length="371" mass="41402">MEKQKQSQRLLSLDALRGFDMFFIMGGGSLFVALATLVPTPFFESIAAQMSHAKWGAGFTFEDIIFPLFLFIAGISFPFSLEKQRERGMSEAAIYKKIIRRGITLVVLGFVYNGLLNLNFETQRYASVLARIGLGWMFGALIFVNTRTITRVWIVAAILIGYWLLLFIPAPDGNGAELFTREGNLACYIDRLLLPGRLHGGNYDPEGILSTLPAIGTALLGMFTGEFVKLRREGLTETKKVVYMLAVGGCLLAIGLLWGLFFPINKYLWTSSFVCTVGGISAILFAVFYYIVDVKECRGWTLFFTVIGTNSITIYLAQVFINFTFTANAIFGGFIGLFPETAQPLLGAIAYIAVCWGFLYFLYRQRIFLKV</sequence>
<name>A0A0F5IRR4_9BACT</name>
<feature type="transmembrane region" description="Helical" evidence="1">
    <location>
        <begin position="102"/>
        <end position="120"/>
    </location>
</feature>
<dbReference type="STRING" id="927665.HMPREF1535_04247"/>
<dbReference type="Proteomes" id="UP000033047">
    <property type="component" value="Unassembled WGS sequence"/>
</dbReference>
<feature type="domain" description="DUF5009" evidence="2">
    <location>
        <begin position="11"/>
        <end position="107"/>
    </location>
</feature>
<dbReference type="InterPro" id="IPR032176">
    <property type="entry name" value="DUF5009"/>
</dbReference>
<evidence type="ECO:0000313" key="4">
    <source>
        <dbReference type="Proteomes" id="UP000033047"/>
    </source>
</evidence>
<feature type="transmembrane region" description="Helical" evidence="1">
    <location>
        <begin position="267"/>
        <end position="292"/>
    </location>
</feature>
<keyword evidence="1" id="KW-1133">Transmembrane helix</keyword>
<dbReference type="RefSeq" id="WP_046147340.1">
    <property type="nucleotide sequence ID" value="NZ_KQ033913.1"/>
</dbReference>
<feature type="transmembrane region" description="Helical" evidence="1">
    <location>
        <begin position="208"/>
        <end position="229"/>
    </location>
</feature>
<dbReference type="EMBL" id="AQHV01000022">
    <property type="protein sequence ID" value="KKB48163.1"/>
    <property type="molecule type" value="Genomic_DNA"/>
</dbReference>
<dbReference type="AlphaFoldDB" id="A0A0F5IRR4"/>
<organism evidence="3 4">
    <name type="scientific">Parabacteroides goldsteinii DSM 19448 = WAL 12034</name>
    <dbReference type="NCBI Taxonomy" id="927665"/>
    <lineage>
        <taxon>Bacteria</taxon>
        <taxon>Pseudomonadati</taxon>
        <taxon>Bacteroidota</taxon>
        <taxon>Bacteroidia</taxon>
        <taxon>Bacteroidales</taxon>
        <taxon>Tannerellaceae</taxon>
        <taxon>Parabacteroides</taxon>
    </lineage>
</organism>
<dbReference type="PANTHER" id="PTHR31061">
    <property type="entry name" value="LD22376P"/>
    <property type="match status" value="1"/>
</dbReference>
<protein>
    <recommendedName>
        <fullName evidence="2">DUF5009 domain-containing protein</fullName>
    </recommendedName>
</protein>
<feature type="transmembrane region" description="Helical" evidence="1">
    <location>
        <begin position="152"/>
        <end position="170"/>
    </location>
</feature>
<reference evidence="3 4" key="1">
    <citation type="submission" date="2013-04" db="EMBL/GenBank/DDBJ databases">
        <title>The Genome Sequence of Parabacteroides goldsteinii DSM 19448.</title>
        <authorList>
            <consortium name="The Broad Institute Genomics Platform"/>
            <person name="Earl A."/>
            <person name="Ward D."/>
            <person name="Feldgarden M."/>
            <person name="Gevers D."/>
            <person name="Martens E."/>
            <person name="Sakamoto M."/>
            <person name="Benno Y."/>
            <person name="Song Y."/>
            <person name="Liu C."/>
            <person name="Lee J."/>
            <person name="Bolanos M."/>
            <person name="Vaisanen M.L."/>
            <person name="Finegold S.M."/>
            <person name="Walker B."/>
            <person name="Young S."/>
            <person name="Zeng Q."/>
            <person name="Gargeya S."/>
            <person name="Fitzgerald M."/>
            <person name="Haas B."/>
            <person name="Abouelleil A."/>
            <person name="Allen A.W."/>
            <person name="Alvarado L."/>
            <person name="Arachchi H.M."/>
            <person name="Berlin A.M."/>
            <person name="Chapman S.B."/>
            <person name="Gainer-Dewar J."/>
            <person name="Goldberg J."/>
            <person name="Griggs A."/>
            <person name="Gujja S."/>
            <person name="Hansen M."/>
            <person name="Howarth C."/>
            <person name="Imamovic A."/>
            <person name="Ireland A."/>
            <person name="Larimer J."/>
            <person name="McCowan C."/>
            <person name="Murphy C."/>
            <person name="Pearson M."/>
            <person name="Poon T.W."/>
            <person name="Priest M."/>
            <person name="Roberts A."/>
            <person name="Saif S."/>
            <person name="Shea T."/>
            <person name="Sisk P."/>
            <person name="Sykes S."/>
            <person name="Wortman J."/>
            <person name="Nusbaum C."/>
            <person name="Birren B."/>
        </authorList>
    </citation>
    <scope>NUCLEOTIDE SEQUENCE [LARGE SCALE GENOMIC DNA]</scope>
    <source>
        <strain evidence="3 4">DSM 19448</strain>
    </source>
</reference>
<feature type="transmembrane region" description="Helical" evidence="1">
    <location>
        <begin position="126"/>
        <end position="145"/>
    </location>
</feature>
<comment type="caution">
    <text evidence="3">The sequence shown here is derived from an EMBL/GenBank/DDBJ whole genome shotgun (WGS) entry which is preliminary data.</text>
</comment>
<feature type="transmembrane region" description="Helical" evidence="1">
    <location>
        <begin position="64"/>
        <end position="81"/>
    </location>
</feature>
<dbReference type="PATRIC" id="fig|927665.4.peg.4360"/>
<evidence type="ECO:0000313" key="3">
    <source>
        <dbReference type="EMBL" id="KKB48163.1"/>
    </source>
</evidence>
<accession>A0A0F5IRR4</accession>
<dbReference type="PANTHER" id="PTHR31061:SF24">
    <property type="entry name" value="LD22376P"/>
    <property type="match status" value="1"/>
</dbReference>
<evidence type="ECO:0000259" key="2">
    <source>
        <dbReference type="Pfam" id="PF16401"/>
    </source>
</evidence>
<keyword evidence="1" id="KW-0472">Membrane</keyword>
<feature type="transmembrane region" description="Helical" evidence="1">
    <location>
        <begin position="344"/>
        <end position="363"/>
    </location>
</feature>
<feature type="transmembrane region" description="Helical" evidence="1">
    <location>
        <begin position="21"/>
        <end position="44"/>
    </location>
</feature>
<dbReference type="Pfam" id="PF16401">
    <property type="entry name" value="DUF5009"/>
    <property type="match status" value="1"/>
</dbReference>
<evidence type="ECO:0000256" key="1">
    <source>
        <dbReference type="SAM" id="Phobius"/>
    </source>
</evidence>
<keyword evidence="1" id="KW-0812">Transmembrane</keyword>
<feature type="transmembrane region" description="Helical" evidence="1">
    <location>
        <begin position="241"/>
        <end position="261"/>
    </location>
</feature>
<proteinExistence type="predicted"/>
<dbReference type="HOGENOM" id="CLU_029171_4_0_10"/>